<feature type="domain" description="RING-type" evidence="11">
    <location>
        <begin position="576"/>
        <end position="794"/>
    </location>
</feature>
<dbReference type="InterPro" id="IPR013083">
    <property type="entry name" value="Znf_RING/FYVE/PHD"/>
</dbReference>
<dbReference type="InterPro" id="IPR001841">
    <property type="entry name" value="Znf_RING"/>
</dbReference>
<dbReference type="PROSITE" id="PS00518">
    <property type="entry name" value="ZF_RING_1"/>
    <property type="match status" value="1"/>
</dbReference>
<keyword evidence="2" id="KW-0479">Metal-binding</keyword>
<keyword evidence="8" id="KW-0175">Coiled coil</keyword>
<organism evidence="12 13">
    <name type="scientific">Hebeloma cylindrosporum</name>
    <dbReference type="NCBI Taxonomy" id="76867"/>
    <lineage>
        <taxon>Eukaryota</taxon>
        <taxon>Fungi</taxon>
        <taxon>Dikarya</taxon>
        <taxon>Basidiomycota</taxon>
        <taxon>Agaricomycotina</taxon>
        <taxon>Agaricomycetes</taxon>
        <taxon>Agaricomycetidae</taxon>
        <taxon>Agaricales</taxon>
        <taxon>Agaricineae</taxon>
        <taxon>Hymenogastraceae</taxon>
        <taxon>Hebeloma</taxon>
    </lineage>
</organism>
<dbReference type="Pfam" id="PF00097">
    <property type="entry name" value="zf-C3HC4"/>
    <property type="match status" value="1"/>
</dbReference>
<dbReference type="AlphaFoldDB" id="A0A0C3CKJ8"/>
<keyword evidence="6" id="KW-0862">Zinc</keyword>
<dbReference type="SMART" id="SM00184">
    <property type="entry name" value="RING"/>
    <property type="match status" value="2"/>
</dbReference>
<dbReference type="STRING" id="686832.A0A0C3CKJ8"/>
<keyword evidence="5" id="KW-0833">Ubl conjugation pathway</keyword>
<feature type="region of interest" description="Disordered" evidence="9">
    <location>
        <begin position="486"/>
        <end position="535"/>
    </location>
</feature>
<dbReference type="InterPro" id="IPR018957">
    <property type="entry name" value="Znf_C3HC4_RING-type"/>
</dbReference>
<name>A0A0C3CKJ8_HEBCY</name>
<evidence type="ECO:0000313" key="12">
    <source>
        <dbReference type="EMBL" id="KIM44614.1"/>
    </source>
</evidence>
<evidence type="ECO:0000259" key="11">
    <source>
        <dbReference type="PROSITE" id="PS51873"/>
    </source>
</evidence>
<reference evidence="12 13" key="1">
    <citation type="submission" date="2014-04" db="EMBL/GenBank/DDBJ databases">
        <authorList>
            <consortium name="DOE Joint Genome Institute"/>
            <person name="Kuo A."/>
            <person name="Gay G."/>
            <person name="Dore J."/>
            <person name="Kohler A."/>
            <person name="Nagy L.G."/>
            <person name="Floudas D."/>
            <person name="Copeland A."/>
            <person name="Barry K.W."/>
            <person name="Cichocki N."/>
            <person name="Veneault-Fourrey C."/>
            <person name="LaButti K."/>
            <person name="Lindquist E.A."/>
            <person name="Lipzen A."/>
            <person name="Lundell T."/>
            <person name="Morin E."/>
            <person name="Murat C."/>
            <person name="Sun H."/>
            <person name="Tunlid A."/>
            <person name="Henrissat B."/>
            <person name="Grigoriev I.V."/>
            <person name="Hibbett D.S."/>
            <person name="Martin F."/>
            <person name="Nordberg H.P."/>
            <person name="Cantor M.N."/>
            <person name="Hua S.X."/>
        </authorList>
    </citation>
    <scope>NUCLEOTIDE SEQUENCE [LARGE SCALE GENOMIC DNA]</scope>
    <source>
        <strain evidence="13">h7</strain>
    </source>
</reference>
<feature type="domain" description="RING-type" evidence="10">
    <location>
        <begin position="580"/>
        <end position="628"/>
    </location>
</feature>
<evidence type="ECO:0000256" key="8">
    <source>
        <dbReference type="SAM" id="Coils"/>
    </source>
</evidence>
<evidence type="ECO:0000256" key="3">
    <source>
        <dbReference type="ARBA" id="ARBA00022737"/>
    </source>
</evidence>
<dbReference type="PROSITE" id="PS51873">
    <property type="entry name" value="TRIAD"/>
    <property type="match status" value="1"/>
</dbReference>
<evidence type="ECO:0000259" key="10">
    <source>
        <dbReference type="PROSITE" id="PS50089"/>
    </source>
</evidence>
<feature type="compositionally biased region" description="Basic and acidic residues" evidence="9">
    <location>
        <begin position="369"/>
        <end position="384"/>
    </location>
</feature>
<dbReference type="Gene3D" id="1.20.120.1750">
    <property type="match status" value="1"/>
</dbReference>
<dbReference type="PROSITE" id="PS50089">
    <property type="entry name" value="ZF_RING_2"/>
    <property type="match status" value="1"/>
</dbReference>
<dbReference type="Proteomes" id="UP000053424">
    <property type="component" value="Unassembled WGS sequence"/>
</dbReference>
<sequence>MNQLDRVDLNNILTQALDGKQQIVSYAGTSQYHVQDIGNPGSQRTTISACGLIALNCARTVFRLHKEANLLDTERERDPVDLLQSVLSEQTAEEIISISSSWPSNEHLEIDDIFDIPIFRNSFTVAETFYTQCRISEFSQLLKDTVDTKRDASDPVAVIITRPPEILVCLVMPTSLGSFFVVFDSHPRPLHPSGSGFIINSSLEATSRYLDELLAVDPKLFSDRTIRWQSDLLTHFSGHILVPRENSPSDNLDEILMAAGKTILQLKAEKADSRRRELSHEEDKETLINKIINLERQLEASLDRKGKHKATNYGFWAPFQGDPWSKKTSKSPSVKAGQGSNRGWEDIHRKGAIGGKPLGGKPSYRQGWHKHDDEPSTSHHNEVRDYGMLKPFSIWSTRNHNDPMRTPGIKWNHDTQDRELATALRESKHNEPGRIPGKDLNHVAEDRELATALRESKHSEPGRIPGIDWNHDAQDPELAAALRVSNRDESGKKPGIELNGDAQNGDPSKAPDYSDLDRQMDLDDPSPPPTPPVQVRVDISDVASSNLAMELQRLYDEEDRQLGAERSALKKDSQVDFFDCGICFENLHRDNVAQFASCKHRYCRSCLREHVSSTLEQRRYPIICPECKAKKDPNPAEVEDVLFQSLGPSPEDLRVFYELQLVAHSVTLHCRRCQQTMNVDRGEYQTITIITCPLPGCSHTWCKDCQQAVVLGGPEHSCNGISELKHLMQKKGWRCCPGCEIPIQKIAGCHHMTCSSPGCNTHFCYVCGEKIIKSAGPGVQEAIGIHYRRCQMFDHDTATDSDND</sequence>
<evidence type="ECO:0000256" key="4">
    <source>
        <dbReference type="ARBA" id="ARBA00022771"/>
    </source>
</evidence>
<feature type="region of interest" description="Disordered" evidence="9">
    <location>
        <begin position="324"/>
        <end position="384"/>
    </location>
</feature>
<feature type="compositionally biased region" description="Basic and acidic residues" evidence="9">
    <location>
        <begin position="486"/>
        <end position="495"/>
    </location>
</feature>
<evidence type="ECO:0000313" key="13">
    <source>
        <dbReference type="Proteomes" id="UP000053424"/>
    </source>
</evidence>
<dbReference type="EMBL" id="KN831773">
    <property type="protein sequence ID" value="KIM44614.1"/>
    <property type="molecule type" value="Genomic_DNA"/>
</dbReference>
<gene>
    <name evidence="12" type="ORF">M413DRAFT_442575</name>
</gene>
<dbReference type="OrthoDB" id="1431934at2759"/>
<evidence type="ECO:0000256" key="2">
    <source>
        <dbReference type="ARBA" id="ARBA00022723"/>
    </source>
</evidence>
<dbReference type="Gene3D" id="3.30.40.10">
    <property type="entry name" value="Zinc/RING finger domain, C3HC4 (zinc finger)"/>
    <property type="match status" value="1"/>
</dbReference>
<dbReference type="CDD" id="cd22584">
    <property type="entry name" value="Rcat_RBR_unk"/>
    <property type="match status" value="1"/>
</dbReference>
<keyword evidence="3" id="KW-0677">Repeat</keyword>
<dbReference type="InterPro" id="IPR017907">
    <property type="entry name" value="Znf_RING_CS"/>
</dbReference>
<accession>A0A0C3CKJ8</accession>
<evidence type="ECO:0000256" key="1">
    <source>
        <dbReference type="ARBA" id="ARBA00022679"/>
    </source>
</evidence>
<dbReference type="GO" id="GO:0004842">
    <property type="term" value="F:ubiquitin-protein transferase activity"/>
    <property type="evidence" value="ECO:0007669"/>
    <property type="project" value="InterPro"/>
</dbReference>
<reference evidence="13" key="2">
    <citation type="submission" date="2015-01" db="EMBL/GenBank/DDBJ databases">
        <title>Evolutionary Origins and Diversification of the Mycorrhizal Mutualists.</title>
        <authorList>
            <consortium name="DOE Joint Genome Institute"/>
            <consortium name="Mycorrhizal Genomics Consortium"/>
            <person name="Kohler A."/>
            <person name="Kuo A."/>
            <person name="Nagy L.G."/>
            <person name="Floudas D."/>
            <person name="Copeland A."/>
            <person name="Barry K.W."/>
            <person name="Cichocki N."/>
            <person name="Veneault-Fourrey C."/>
            <person name="LaButti K."/>
            <person name="Lindquist E.A."/>
            <person name="Lipzen A."/>
            <person name="Lundell T."/>
            <person name="Morin E."/>
            <person name="Murat C."/>
            <person name="Riley R."/>
            <person name="Ohm R."/>
            <person name="Sun H."/>
            <person name="Tunlid A."/>
            <person name="Henrissat B."/>
            <person name="Grigoriev I.V."/>
            <person name="Hibbett D.S."/>
            <person name="Martin F."/>
        </authorList>
    </citation>
    <scope>NUCLEOTIDE SEQUENCE [LARGE SCALE GENOMIC DNA]</scope>
    <source>
        <strain evidence="13">h7</strain>
    </source>
</reference>
<feature type="coiled-coil region" evidence="8">
    <location>
        <begin position="277"/>
        <end position="304"/>
    </location>
</feature>
<protein>
    <recommendedName>
        <fullName evidence="14">RING-type domain-containing protein</fullName>
    </recommendedName>
</protein>
<proteinExistence type="predicted"/>
<evidence type="ECO:0000256" key="9">
    <source>
        <dbReference type="SAM" id="MobiDB-lite"/>
    </source>
</evidence>
<evidence type="ECO:0000256" key="7">
    <source>
        <dbReference type="PROSITE-ProRule" id="PRU00175"/>
    </source>
</evidence>
<keyword evidence="13" id="KW-1185">Reference proteome</keyword>
<keyword evidence="4 7" id="KW-0863">Zinc-finger</keyword>
<dbReference type="SUPFAM" id="SSF57850">
    <property type="entry name" value="RING/U-box"/>
    <property type="match status" value="2"/>
</dbReference>
<dbReference type="InterPro" id="IPR031127">
    <property type="entry name" value="E3_UB_ligase_RBR"/>
</dbReference>
<evidence type="ECO:0000256" key="6">
    <source>
        <dbReference type="ARBA" id="ARBA00022833"/>
    </source>
</evidence>
<dbReference type="GO" id="GO:0008270">
    <property type="term" value="F:zinc ion binding"/>
    <property type="evidence" value="ECO:0007669"/>
    <property type="project" value="UniProtKB-KW"/>
</dbReference>
<evidence type="ECO:0008006" key="14">
    <source>
        <dbReference type="Google" id="ProtNLM"/>
    </source>
</evidence>
<dbReference type="InterPro" id="IPR044066">
    <property type="entry name" value="TRIAD_supradom"/>
</dbReference>
<dbReference type="PANTHER" id="PTHR11685">
    <property type="entry name" value="RBR FAMILY RING FINGER AND IBR DOMAIN-CONTAINING"/>
    <property type="match status" value="1"/>
</dbReference>
<keyword evidence="1" id="KW-0808">Transferase</keyword>
<dbReference type="HOGENOM" id="CLU_011917_1_0_1"/>
<evidence type="ECO:0000256" key="5">
    <source>
        <dbReference type="ARBA" id="ARBA00022786"/>
    </source>
</evidence>
<dbReference type="GO" id="GO:0016567">
    <property type="term" value="P:protein ubiquitination"/>
    <property type="evidence" value="ECO:0007669"/>
    <property type="project" value="InterPro"/>
</dbReference>